<dbReference type="AlphaFoldDB" id="S6AJ81"/>
<evidence type="ECO:0000313" key="3">
    <source>
        <dbReference type="Proteomes" id="UP000015503"/>
    </source>
</evidence>
<dbReference type="RefSeq" id="WP_016494939.1">
    <property type="nucleotide sequence ID" value="NC_021499.1"/>
</dbReference>
<sequence length="61" mass="6399">MNEPTRRADAPTPNDAAGATFARLPAPILRALRWRLLFVACACATTLLLAVLSTANAAPPP</sequence>
<keyword evidence="1" id="KW-0472">Membrane</keyword>
<dbReference type="KEGG" id="pre:PCA10_50800"/>
<keyword evidence="1" id="KW-1133">Transmembrane helix</keyword>
<keyword evidence="1" id="KW-0812">Transmembrane</keyword>
<dbReference type="Proteomes" id="UP000015503">
    <property type="component" value="Chromosome"/>
</dbReference>
<accession>S6AJ81</accession>
<keyword evidence="3" id="KW-1185">Reference proteome</keyword>
<dbReference type="EMBL" id="AP013068">
    <property type="protein sequence ID" value="BAN50812.1"/>
    <property type="molecule type" value="Genomic_DNA"/>
</dbReference>
<organism evidence="2 3">
    <name type="scientific">Metapseudomonas resinovorans NBRC 106553</name>
    <dbReference type="NCBI Taxonomy" id="1245471"/>
    <lineage>
        <taxon>Bacteria</taxon>
        <taxon>Pseudomonadati</taxon>
        <taxon>Pseudomonadota</taxon>
        <taxon>Gammaproteobacteria</taxon>
        <taxon>Pseudomonadales</taxon>
        <taxon>Pseudomonadaceae</taxon>
        <taxon>Metapseudomonas</taxon>
    </lineage>
</organism>
<evidence type="ECO:0000256" key="1">
    <source>
        <dbReference type="SAM" id="Phobius"/>
    </source>
</evidence>
<proteinExistence type="predicted"/>
<protein>
    <submittedName>
        <fullName evidence="2">Uncharacterized protein</fullName>
    </submittedName>
</protein>
<feature type="transmembrane region" description="Helical" evidence="1">
    <location>
        <begin position="36"/>
        <end position="58"/>
    </location>
</feature>
<dbReference type="STRING" id="1245471.PCA10_50800"/>
<gene>
    <name evidence="2" type="ORF">PCA10_50800</name>
</gene>
<name>S6AJ81_METRE</name>
<dbReference type="HOGENOM" id="CLU_2919305_0_0_6"/>
<reference evidence="2 3" key="1">
    <citation type="journal article" date="2013" name="Genome Announc.">
        <title>Complete Genome Sequence of the Carbazole Degrader Pseudomonas resinovorans Strain CA10 (NBRC 106553).</title>
        <authorList>
            <person name="Shintani M."/>
            <person name="Hosoyama A."/>
            <person name="Ohji S."/>
            <person name="Tsuchikane K."/>
            <person name="Takarada H."/>
            <person name="Yamazoe A."/>
            <person name="Fujita N."/>
            <person name="Nojiri H."/>
        </authorList>
    </citation>
    <scope>NUCLEOTIDE SEQUENCE [LARGE SCALE GENOMIC DNA]</scope>
    <source>
        <strain evidence="2 3">NBRC 106553</strain>
    </source>
</reference>
<evidence type="ECO:0000313" key="2">
    <source>
        <dbReference type="EMBL" id="BAN50812.1"/>
    </source>
</evidence>
<dbReference type="PATRIC" id="fig|1245471.3.peg.5154"/>